<dbReference type="SMART" id="SM00717">
    <property type="entry name" value="SANT"/>
    <property type="match status" value="3"/>
</dbReference>
<sequence>MAEEEGARNDDDNDKLRLYCSLKKIVWSNKEIIQGKLDRGRAGCLPGRTDVQCLHRWQKVINPGLVKGPWSKEEDAILIELVERSGEKKWSEIAEQLPGRMGKQCRERWCNHLKPEIIKAPWTDEEERTLINAHAEYGNKWSILAKLLPGRTENSVKNHWNCSLKKRLCCNPAFGSIANHPRLYVPPLQANSKRVARDSTEANQTSSNTNLDSGSNIKLSSMDLFHGNHSNLSFASGNAEPSTSSKTVIIDDMSKALNHGTRKTEIPGFTSLCEDHPCHMPSLVCDNGDRIRPRGDSGDNPASSSEGSYTGLCYEPIQRADLDIFLSTGRFPSTESYIRQQPRPRRDEKELPVDAYSRARAILRSAAMSYHNVPSIIRKRAIQLLYGCVPALEPLNLWGFETEFESKMPQGTLEVVLIDASGLEKTDFLSSTDVYAIIKCQDQEKTSKVASVEGSSPTWNETFMFSISWDVKELKIRIMDKDNLSADDFVGEVTIPLGPVFESERVPTTMYNVVKDGTLCGGLNVSLKFNQQTTRSRGFPNEDLGGWKSSSAMD</sequence>
<feature type="region of interest" description="Disordered" evidence="5">
    <location>
        <begin position="289"/>
        <end position="308"/>
    </location>
</feature>
<dbReference type="EMBL" id="PNBA02000002">
    <property type="protein sequence ID" value="KAG6432418.1"/>
    <property type="molecule type" value="Genomic_DNA"/>
</dbReference>
<feature type="region of interest" description="Disordered" evidence="5">
    <location>
        <begin position="191"/>
        <end position="214"/>
    </location>
</feature>
<dbReference type="FunFam" id="1.10.10.60:FF:000010">
    <property type="entry name" value="Transcriptional activator Myb isoform A"/>
    <property type="match status" value="1"/>
</dbReference>
<dbReference type="GO" id="GO:0000978">
    <property type="term" value="F:RNA polymerase II cis-regulatory region sequence-specific DNA binding"/>
    <property type="evidence" value="ECO:0007669"/>
    <property type="project" value="TreeGrafter"/>
</dbReference>
<dbReference type="GO" id="GO:0000981">
    <property type="term" value="F:DNA-binding transcription factor activity, RNA polymerase II-specific"/>
    <property type="evidence" value="ECO:0007669"/>
    <property type="project" value="TreeGrafter"/>
</dbReference>
<dbReference type="InterPro" id="IPR009057">
    <property type="entry name" value="Homeodomain-like_sf"/>
</dbReference>
<dbReference type="PANTHER" id="PTHR45614:SF232">
    <property type="entry name" value="TRANSCRIPTION FACTOR MYB3R-2"/>
    <property type="match status" value="1"/>
</dbReference>
<dbReference type="PROSITE" id="PS50090">
    <property type="entry name" value="MYB_LIKE"/>
    <property type="match status" value="2"/>
</dbReference>
<dbReference type="PROSITE" id="PS51294">
    <property type="entry name" value="HTH_MYB"/>
    <property type="match status" value="2"/>
</dbReference>
<proteinExistence type="predicted"/>
<dbReference type="Pfam" id="PF00168">
    <property type="entry name" value="C2"/>
    <property type="match status" value="1"/>
</dbReference>
<feature type="compositionally biased region" description="Polar residues" evidence="5">
    <location>
        <begin position="201"/>
        <end position="214"/>
    </location>
</feature>
<dbReference type="Proteomes" id="UP000298416">
    <property type="component" value="Unassembled WGS sequence"/>
</dbReference>
<keyword evidence="4" id="KW-0539">Nucleus</keyword>
<dbReference type="SUPFAM" id="SSF46689">
    <property type="entry name" value="Homeodomain-like"/>
    <property type="match status" value="1"/>
</dbReference>
<organism evidence="9">
    <name type="scientific">Salvia splendens</name>
    <name type="common">Scarlet sage</name>
    <dbReference type="NCBI Taxonomy" id="180675"/>
    <lineage>
        <taxon>Eukaryota</taxon>
        <taxon>Viridiplantae</taxon>
        <taxon>Streptophyta</taxon>
        <taxon>Embryophyta</taxon>
        <taxon>Tracheophyta</taxon>
        <taxon>Spermatophyta</taxon>
        <taxon>Magnoliopsida</taxon>
        <taxon>eudicotyledons</taxon>
        <taxon>Gunneridae</taxon>
        <taxon>Pentapetalae</taxon>
        <taxon>asterids</taxon>
        <taxon>lamiids</taxon>
        <taxon>Lamiales</taxon>
        <taxon>Lamiaceae</taxon>
        <taxon>Nepetoideae</taxon>
        <taxon>Mentheae</taxon>
        <taxon>Salviinae</taxon>
        <taxon>Salvia</taxon>
        <taxon>Salvia subgen. Calosphace</taxon>
        <taxon>core Calosphace</taxon>
    </lineage>
</organism>
<dbReference type="GO" id="GO:0005634">
    <property type="term" value="C:nucleus"/>
    <property type="evidence" value="ECO:0007669"/>
    <property type="project" value="UniProtKB-SubCell"/>
</dbReference>
<dbReference type="CDD" id="cd00167">
    <property type="entry name" value="SANT"/>
    <property type="match status" value="2"/>
</dbReference>
<evidence type="ECO:0000256" key="4">
    <source>
        <dbReference type="ARBA" id="ARBA00023242"/>
    </source>
</evidence>
<name>A0A8X9A8N3_SALSN</name>
<feature type="domain" description="HTH myb-type" evidence="8">
    <location>
        <begin position="62"/>
        <end position="117"/>
    </location>
</feature>
<evidence type="ECO:0000313" key="10">
    <source>
        <dbReference type="Proteomes" id="UP000298416"/>
    </source>
</evidence>
<dbReference type="AlphaFoldDB" id="A0A8X9A8N3"/>
<keyword evidence="2" id="KW-0677">Repeat</keyword>
<evidence type="ECO:0000256" key="1">
    <source>
        <dbReference type="ARBA" id="ARBA00004123"/>
    </source>
</evidence>
<evidence type="ECO:0000259" key="6">
    <source>
        <dbReference type="PROSITE" id="PS50004"/>
    </source>
</evidence>
<evidence type="ECO:0000259" key="8">
    <source>
        <dbReference type="PROSITE" id="PS51294"/>
    </source>
</evidence>
<evidence type="ECO:0000313" key="9">
    <source>
        <dbReference type="EMBL" id="KAG6432418.1"/>
    </source>
</evidence>
<keyword evidence="3" id="KW-0238">DNA-binding</keyword>
<accession>A0A8X9A8N3</accession>
<dbReference type="Gene3D" id="2.60.40.150">
    <property type="entry name" value="C2 domain"/>
    <property type="match status" value="1"/>
</dbReference>
<dbReference type="InterPro" id="IPR017930">
    <property type="entry name" value="Myb_dom"/>
</dbReference>
<evidence type="ECO:0000256" key="5">
    <source>
        <dbReference type="SAM" id="MobiDB-lite"/>
    </source>
</evidence>
<protein>
    <recommendedName>
        <fullName evidence="11">Myb proto-oncogene protein, plant</fullName>
    </recommendedName>
</protein>
<evidence type="ECO:0000256" key="2">
    <source>
        <dbReference type="ARBA" id="ARBA00022737"/>
    </source>
</evidence>
<dbReference type="SMART" id="SM00239">
    <property type="entry name" value="C2"/>
    <property type="match status" value="1"/>
</dbReference>
<feature type="domain" description="Myb-like" evidence="7">
    <location>
        <begin position="62"/>
        <end position="113"/>
    </location>
</feature>
<dbReference type="InterPro" id="IPR000008">
    <property type="entry name" value="C2_dom"/>
</dbReference>
<dbReference type="SUPFAM" id="SSF49562">
    <property type="entry name" value="C2 domain (Calcium/lipid-binding domain, CaLB)"/>
    <property type="match status" value="1"/>
</dbReference>
<dbReference type="Pfam" id="PF13921">
    <property type="entry name" value="Myb_DNA-bind_6"/>
    <property type="match status" value="1"/>
</dbReference>
<comment type="caution">
    <text evidence="9">The sequence shown here is derived from an EMBL/GenBank/DDBJ whole genome shotgun (WGS) entry which is preliminary data.</text>
</comment>
<feature type="domain" description="C2" evidence="6">
    <location>
        <begin position="394"/>
        <end position="510"/>
    </location>
</feature>
<dbReference type="InterPro" id="IPR035892">
    <property type="entry name" value="C2_domain_sf"/>
</dbReference>
<keyword evidence="10" id="KW-1185">Reference proteome</keyword>
<dbReference type="PROSITE" id="PS50004">
    <property type="entry name" value="C2"/>
    <property type="match status" value="1"/>
</dbReference>
<comment type="subcellular location">
    <subcellularLocation>
        <location evidence="1">Nucleus</location>
    </subcellularLocation>
</comment>
<dbReference type="PANTHER" id="PTHR45614">
    <property type="entry name" value="MYB PROTEIN-RELATED"/>
    <property type="match status" value="1"/>
</dbReference>
<evidence type="ECO:0008006" key="11">
    <source>
        <dbReference type="Google" id="ProtNLM"/>
    </source>
</evidence>
<dbReference type="Gene3D" id="1.10.10.60">
    <property type="entry name" value="Homeodomain-like"/>
    <property type="match status" value="3"/>
</dbReference>
<feature type="domain" description="HTH myb-type" evidence="8">
    <location>
        <begin position="119"/>
        <end position="168"/>
    </location>
</feature>
<evidence type="ECO:0000256" key="3">
    <source>
        <dbReference type="ARBA" id="ARBA00023125"/>
    </source>
</evidence>
<gene>
    <name evidence="9" type="ORF">SASPL_103994</name>
</gene>
<reference evidence="9" key="1">
    <citation type="submission" date="2018-01" db="EMBL/GenBank/DDBJ databases">
        <authorList>
            <person name="Mao J.F."/>
        </authorList>
    </citation>
    <scope>NUCLEOTIDE SEQUENCE</scope>
    <source>
        <strain evidence="9">Huo1</strain>
        <tissue evidence="9">Leaf</tissue>
    </source>
</reference>
<dbReference type="InterPro" id="IPR001005">
    <property type="entry name" value="SANT/Myb"/>
</dbReference>
<dbReference type="InterPro" id="IPR050560">
    <property type="entry name" value="MYB_TF"/>
</dbReference>
<reference evidence="9" key="2">
    <citation type="submission" date="2020-08" db="EMBL/GenBank/DDBJ databases">
        <title>Plant Genome Project.</title>
        <authorList>
            <person name="Zhang R.-G."/>
        </authorList>
    </citation>
    <scope>NUCLEOTIDE SEQUENCE</scope>
    <source>
        <strain evidence="9">Huo1</strain>
        <tissue evidence="9">Leaf</tissue>
    </source>
</reference>
<evidence type="ECO:0000259" key="7">
    <source>
        <dbReference type="PROSITE" id="PS50090"/>
    </source>
</evidence>
<feature type="domain" description="Myb-like" evidence="7">
    <location>
        <begin position="114"/>
        <end position="164"/>
    </location>
</feature>